<name>A0A8B9HBB9_ASTMX</name>
<protein>
    <submittedName>
        <fullName evidence="3">CapZ-interacting protein-like</fullName>
    </submittedName>
    <submittedName>
        <fullName evidence="4">RCSD domain containing 1</fullName>
    </submittedName>
</protein>
<dbReference type="EMBL" id="JAICCE010000018">
    <property type="protein sequence ID" value="KAG9265019.1"/>
    <property type="molecule type" value="Genomic_DNA"/>
</dbReference>
<gene>
    <name evidence="3" type="primary">RCSD1</name>
    <name evidence="3" type="ORF">AMEX_G21372</name>
</gene>
<feature type="region of interest" description="Disordered" evidence="1">
    <location>
        <begin position="1"/>
        <end position="320"/>
    </location>
</feature>
<dbReference type="InterPro" id="IPR029341">
    <property type="entry name" value="FAM21/CAPZIP"/>
</dbReference>
<feature type="compositionally biased region" description="Basic and acidic residues" evidence="1">
    <location>
        <begin position="299"/>
        <end position="313"/>
    </location>
</feature>
<accession>A0A8B9HBB9</accession>
<evidence type="ECO:0000313" key="4">
    <source>
        <dbReference type="Ensembl" id="ENSAMXP00005010650.1"/>
    </source>
</evidence>
<feature type="compositionally biased region" description="Acidic residues" evidence="1">
    <location>
        <begin position="284"/>
        <end position="298"/>
    </location>
</feature>
<evidence type="ECO:0000256" key="1">
    <source>
        <dbReference type="SAM" id="MobiDB-lite"/>
    </source>
</evidence>
<dbReference type="AlphaFoldDB" id="A0A8B9HBB9"/>
<feature type="compositionally biased region" description="Basic residues" evidence="1">
    <location>
        <begin position="164"/>
        <end position="180"/>
    </location>
</feature>
<organism evidence="4 5">
    <name type="scientific">Astyanax mexicanus</name>
    <name type="common">Blind cave fish</name>
    <name type="synonym">Astyanax fasciatus mexicanus</name>
    <dbReference type="NCBI Taxonomy" id="7994"/>
    <lineage>
        <taxon>Eukaryota</taxon>
        <taxon>Metazoa</taxon>
        <taxon>Chordata</taxon>
        <taxon>Craniata</taxon>
        <taxon>Vertebrata</taxon>
        <taxon>Euteleostomi</taxon>
        <taxon>Actinopterygii</taxon>
        <taxon>Neopterygii</taxon>
        <taxon>Teleostei</taxon>
        <taxon>Ostariophysi</taxon>
        <taxon>Characiformes</taxon>
        <taxon>Characoidei</taxon>
        <taxon>Acestrorhamphidae</taxon>
        <taxon>Acestrorhamphinae</taxon>
        <taxon>Astyanax</taxon>
    </lineage>
</organism>
<reference evidence="4" key="2">
    <citation type="submission" date="2025-05" db="UniProtKB">
        <authorList>
            <consortium name="Ensembl"/>
        </authorList>
    </citation>
    <scope>IDENTIFICATION</scope>
</reference>
<evidence type="ECO:0000313" key="6">
    <source>
        <dbReference type="Proteomes" id="UP000752171"/>
    </source>
</evidence>
<dbReference type="Pfam" id="PF15255">
    <property type="entry name" value="CAP-ZIP_m"/>
    <property type="match status" value="1"/>
</dbReference>
<evidence type="ECO:0000259" key="2">
    <source>
        <dbReference type="Pfam" id="PF15255"/>
    </source>
</evidence>
<proteinExistence type="predicted"/>
<dbReference type="Proteomes" id="UP000752171">
    <property type="component" value="Unassembled WGS sequence"/>
</dbReference>
<evidence type="ECO:0000313" key="3">
    <source>
        <dbReference type="EMBL" id="KAG9265019.1"/>
    </source>
</evidence>
<feature type="compositionally biased region" description="Polar residues" evidence="1">
    <location>
        <begin position="98"/>
        <end position="120"/>
    </location>
</feature>
<feature type="compositionally biased region" description="Acidic residues" evidence="1">
    <location>
        <begin position="258"/>
        <end position="267"/>
    </location>
</feature>
<feature type="domain" description="FAM21/CAPZIP" evidence="2">
    <location>
        <begin position="80"/>
        <end position="204"/>
    </location>
</feature>
<dbReference type="Ensembl" id="ENSAMXT00005011851.1">
    <property type="protein sequence ID" value="ENSAMXP00005010650.1"/>
    <property type="gene ID" value="ENSAMXG00005005908.1"/>
</dbReference>
<dbReference type="Proteomes" id="UP000694621">
    <property type="component" value="Unplaced"/>
</dbReference>
<sequence length="320" mass="35247">MRWPAAALQLQDRTEASSMEETSPVKPSVAELTGRFKGHSLPMPMPVFEERKPFRNSPPCSLKIQNQTDGESEHEKPTVPSKPKLKSSPLIEKLQANLALTPTPLLNSPKSSEGKLQSTPLCLISPCGPPSHTLRPPQPHSEDEVPVSFEQPAEGTPLPSINKSRVRLSFKRRPPTRQHRQSACEEVVSDAQDGSTSPCASHSPEKNGEVFSAAQEETEVDLEDSANPVTDPNTEQQEGQSEDESQDIEGNKVTKEEAEGEVAEAESSEIPQVTDPMEILVEEKPDEEQSPEEMEGVEEEVKLLPTEENREQKVMVTHLS</sequence>
<evidence type="ECO:0000313" key="5">
    <source>
        <dbReference type="Proteomes" id="UP000694621"/>
    </source>
</evidence>
<reference evidence="3 6" key="1">
    <citation type="submission" date="2021-07" db="EMBL/GenBank/DDBJ databases">
        <authorList>
            <person name="Imarazene B."/>
            <person name="Zahm M."/>
            <person name="Klopp C."/>
            <person name="Cabau C."/>
            <person name="Beille S."/>
            <person name="Jouanno E."/>
            <person name="Castinel A."/>
            <person name="Lluch J."/>
            <person name="Gil L."/>
            <person name="Kuchtly C."/>
            <person name="Lopez Roques C."/>
            <person name="Donnadieu C."/>
            <person name="Parrinello H."/>
            <person name="Journot L."/>
            <person name="Du K."/>
            <person name="Schartl M."/>
            <person name="Retaux S."/>
            <person name="Guiguen Y."/>
        </authorList>
    </citation>
    <scope>NUCLEOTIDE SEQUENCE [LARGE SCALE GENOMIC DNA]</scope>
    <source>
        <strain evidence="3">Pach_M1</strain>
        <tissue evidence="3">Testis</tissue>
    </source>
</reference>